<organism evidence="3 4">
    <name type="scientific">Periconia macrospinosa</name>
    <dbReference type="NCBI Taxonomy" id="97972"/>
    <lineage>
        <taxon>Eukaryota</taxon>
        <taxon>Fungi</taxon>
        <taxon>Dikarya</taxon>
        <taxon>Ascomycota</taxon>
        <taxon>Pezizomycotina</taxon>
        <taxon>Dothideomycetes</taxon>
        <taxon>Pleosporomycetidae</taxon>
        <taxon>Pleosporales</taxon>
        <taxon>Massarineae</taxon>
        <taxon>Periconiaceae</taxon>
        <taxon>Periconia</taxon>
    </lineage>
</organism>
<evidence type="ECO:0000313" key="3">
    <source>
        <dbReference type="EMBL" id="PVH97949.1"/>
    </source>
</evidence>
<dbReference type="Proteomes" id="UP000244855">
    <property type="component" value="Unassembled WGS sequence"/>
</dbReference>
<sequence>MMLPILWLSVFSVTCVRSALAAGGFRKMPDAHPLDDSGSFSSLEYIDPSHGKLAIELSTPYWEGKSWTYNIPATDDTEADEFTVFIIDTDVSSQEPNSAFNITIENRADNHGQLDPRQVAWACAWLVGCFDRVNKAFKVTGNQAIAIKNAARQRLTANNNQLLNRIVDGVLVNFAVGITTEIVSWYITNRIQGQSNDATDSCQLDAALARLERIEANLENLIKEINKGDSRPRVYDHHAEEMYSGKDGQVMRHSVVATENPKVHKALDC</sequence>
<accession>A0A2V1DL28</accession>
<keyword evidence="4" id="KW-1185">Reference proteome</keyword>
<evidence type="ECO:0000256" key="1">
    <source>
        <dbReference type="SAM" id="Coils"/>
    </source>
</evidence>
<keyword evidence="2" id="KW-0732">Signal</keyword>
<feature type="chain" id="PRO_5015847050" evidence="2">
    <location>
        <begin position="22"/>
        <end position="269"/>
    </location>
</feature>
<feature type="coiled-coil region" evidence="1">
    <location>
        <begin position="204"/>
        <end position="231"/>
    </location>
</feature>
<evidence type="ECO:0000256" key="2">
    <source>
        <dbReference type="SAM" id="SignalP"/>
    </source>
</evidence>
<dbReference type="EMBL" id="KZ805424">
    <property type="protein sequence ID" value="PVH97949.1"/>
    <property type="molecule type" value="Genomic_DNA"/>
</dbReference>
<gene>
    <name evidence="3" type="ORF">DM02DRAFT_683577</name>
</gene>
<dbReference type="AlphaFoldDB" id="A0A2V1DL28"/>
<evidence type="ECO:0000313" key="4">
    <source>
        <dbReference type="Proteomes" id="UP000244855"/>
    </source>
</evidence>
<feature type="signal peptide" evidence="2">
    <location>
        <begin position="1"/>
        <end position="21"/>
    </location>
</feature>
<proteinExistence type="predicted"/>
<protein>
    <submittedName>
        <fullName evidence="3">Uncharacterized protein</fullName>
    </submittedName>
</protein>
<keyword evidence="1" id="KW-0175">Coiled coil</keyword>
<reference evidence="3 4" key="1">
    <citation type="journal article" date="2018" name="Sci. Rep.">
        <title>Comparative genomics provides insights into the lifestyle and reveals functional heterogeneity of dark septate endophytic fungi.</title>
        <authorList>
            <person name="Knapp D.G."/>
            <person name="Nemeth J.B."/>
            <person name="Barry K."/>
            <person name="Hainaut M."/>
            <person name="Henrissat B."/>
            <person name="Johnson J."/>
            <person name="Kuo A."/>
            <person name="Lim J.H.P."/>
            <person name="Lipzen A."/>
            <person name="Nolan M."/>
            <person name="Ohm R.A."/>
            <person name="Tamas L."/>
            <person name="Grigoriev I.V."/>
            <person name="Spatafora J.W."/>
            <person name="Nagy L.G."/>
            <person name="Kovacs G.M."/>
        </authorList>
    </citation>
    <scope>NUCLEOTIDE SEQUENCE [LARGE SCALE GENOMIC DNA]</scope>
    <source>
        <strain evidence="3 4">DSE2036</strain>
    </source>
</reference>
<dbReference type="OrthoDB" id="4659182at2759"/>
<name>A0A2V1DL28_9PLEO</name>